<dbReference type="GO" id="GO:0019693">
    <property type="term" value="P:ribose phosphate metabolic process"/>
    <property type="evidence" value="ECO:0007669"/>
    <property type="project" value="TreeGrafter"/>
</dbReference>
<comment type="cofactor">
    <cofactor evidence="1">
        <name>Mg(2+)</name>
        <dbReference type="ChEBI" id="CHEBI:18420"/>
    </cofactor>
</comment>
<dbReference type="SUPFAM" id="SSF55811">
    <property type="entry name" value="Nudix"/>
    <property type="match status" value="1"/>
</dbReference>
<dbReference type="GO" id="GO:0019144">
    <property type="term" value="F:ADP-sugar diphosphatase activity"/>
    <property type="evidence" value="ECO:0007669"/>
    <property type="project" value="TreeGrafter"/>
</dbReference>
<gene>
    <name evidence="4" type="primary">nudE</name>
    <name evidence="4" type="ORF">E8M12_08650</name>
</gene>
<dbReference type="GO" id="GO:0006753">
    <property type="term" value="P:nucleoside phosphate metabolic process"/>
    <property type="evidence" value="ECO:0007669"/>
    <property type="project" value="TreeGrafter"/>
</dbReference>
<evidence type="ECO:0000313" key="5">
    <source>
        <dbReference type="Proteomes" id="UP000307999"/>
    </source>
</evidence>
<dbReference type="NCBIfam" id="NF008736">
    <property type="entry name" value="PRK11762.1"/>
    <property type="match status" value="1"/>
</dbReference>
<dbReference type="RefSeq" id="WP_136735751.1">
    <property type="nucleotide sequence ID" value="NZ_SWDB01000020.1"/>
</dbReference>
<dbReference type="FunFam" id="3.90.79.10:FF:000006">
    <property type="entry name" value="ADP compounds hydrolase NudE"/>
    <property type="match status" value="1"/>
</dbReference>
<dbReference type="PANTHER" id="PTHR11839:SF12">
    <property type="entry name" value="ADP COMPOUNDS HYDROLASE NUDE"/>
    <property type="match status" value="1"/>
</dbReference>
<dbReference type="Proteomes" id="UP000307999">
    <property type="component" value="Unassembled WGS sequence"/>
</dbReference>
<evidence type="ECO:0000256" key="1">
    <source>
        <dbReference type="ARBA" id="ARBA00001946"/>
    </source>
</evidence>
<dbReference type="Gene3D" id="3.90.79.10">
    <property type="entry name" value="Nucleoside Triphosphate Pyrophosphohydrolase"/>
    <property type="match status" value="1"/>
</dbReference>
<proteinExistence type="predicted"/>
<dbReference type="InterPro" id="IPR000086">
    <property type="entry name" value="NUDIX_hydrolase_dom"/>
</dbReference>
<feature type="domain" description="Nudix hydrolase" evidence="3">
    <location>
        <begin position="44"/>
        <end position="175"/>
    </location>
</feature>
<evidence type="ECO:0000259" key="3">
    <source>
        <dbReference type="PROSITE" id="PS51462"/>
    </source>
</evidence>
<accession>A0A4U1B5A9</accession>
<name>A0A4U1B5A9_9GAMM</name>
<dbReference type="OrthoDB" id="9806150at2"/>
<dbReference type="CDD" id="cd24156">
    <property type="entry name" value="NUDIX_ADPRase_NudE"/>
    <property type="match status" value="1"/>
</dbReference>
<reference evidence="4 5" key="1">
    <citation type="submission" date="2019-04" db="EMBL/GenBank/DDBJ databases">
        <title>Thalassotalea guangxiensis sp. nov., isolated from sediment of the coastal wetland.</title>
        <authorList>
            <person name="Zheng S."/>
            <person name="Zhang D."/>
        </authorList>
    </citation>
    <scope>NUCLEOTIDE SEQUENCE [LARGE SCALE GENOMIC DNA]</scope>
    <source>
        <strain evidence="4 5">ZS-4</strain>
    </source>
</reference>
<dbReference type="PROSITE" id="PS51462">
    <property type="entry name" value="NUDIX"/>
    <property type="match status" value="1"/>
</dbReference>
<dbReference type="AlphaFoldDB" id="A0A4U1B5A9"/>
<dbReference type="Pfam" id="PF00293">
    <property type="entry name" value="NUDIX"/>
    <property type="match status" value="1"/>
</dbReference>
<evidence type="ECO:0000256" key="2">
    <source>
        <dbReference type="ARBA" id="ARBA00022801"/>
    </source>
</evidence>
<dbReference type="InterPro" id="IPR020084">
    <property type="entry name" value="NUDIX_hydrolase_CS"/>
</dbReference>
<dbReference type="GO" id="GO:0005829">
    <property type="term" value="C:cytosol"/>
    <property type="evidence" value="ECO:0007669"/>
    <property type="project" value="TreeGrafter"/>
</dbReference>
<dbReference type="PROSITE" id="PS00893">
    <property type="entry name" value="NUDIX_BOX"/>
    <property type="match status" value="1"/>
</dbReference>
<dbReference type="EMBL" id="SWDB01000020">
    <property type="protein sequence ID" value="TKB45476.1"/>
    <property type="molecule type" value="Genomic_DNA"/>
</dbReference>
<protein>
    <submittedName>
        <fullName evidence="4">ADP compounds hydrolase NudE</fullName>
    </submittedName>
</protein>
<keyword evidence="5" id="KW-1185">Reference proteome</keyword>
<organism evidence="4 5">
    <name type="scientific">Thalassotalea mangrovi</name>
    <dbReference type="NCBI Taxonomy" id="2572245"/>
    <lineage>
        <taxon>Bacteria</taxon>
        <taxon>Pseudomonadati</taxon>
        <taxon>Pseudomonadota</taxon>
        <taxon>Gammaproteobacteria</taxon>
        <taxon>Alteromonadales</taxon>
        <taxon>Colwelliaceae</taxon>
        <taxon>Thalassotalea</taxon>
    </lineage>
</organism>
<evidence type="ECO:0000313" key="4">
    <source>
        <dbReference type="EMBL" id="TKB45476.1"/>
    </source>
</evidence>
<dbReference type="InterPro" id="IPR015797">
    <property type="entry name" value="NUDIX_hydrolase-like_dom_sf"/>
</dbReference>
<comment type="caution">
    <text evidence="4">The sequence shown here is derived from an EMBL/GenBank/DDBJ whole genome shotgun (WGS) entry which is preliminary data.</text>
</comment>
<dbReference type="PANTHER" id="PTHR11839">
    <property type="entry name" value="UDP/ADP-SUGAR PYROPHOSPHATASE"/>
    <property type="match status" value="1"/>
</dbReference>
<keyword evidence="2 4" id="KW-0378">Hydrolase</keyword>
<sequence>MEKSKPKTLPEIVARKEVARSRLIAVEQVDLKFSNGAERCFEKIKGSGQGAVMVIPMLDDNTLLLIREYCAGTHNYQLGFPKGLIDPGEAMQDAANRELQEEIGFAAKRWTHLHQVCMAPAFFNARMDIFVARDLYESKLQGDEPEPMEVVRWPINDYRSLLAQPDFTEARSIAALMLLRDFLEAPDDE</sequence>